<dbReference type="RefSeq" id="WP_103889184.1">
    <property type="nucleotide sequence ID" value="NZ_FNVU01000017.1"/>
</dbReference>
<feature type="region of interest" description="Disordered" evidence="2">
    <location>
        <begin position="1"/>
        <end position="115"/>
    </location>
</feature>
<dbReference type="InterPro" id="IPR027381">
    <property type="entry name" value="LytR/CpsA/Psr_C"/>
</dbReference>
<dbReference type="EMBL" id="FNVU01000017">
    <property type="protein sequence ID" value="SEG86308.1"/>
    <property type="molecule type" value="Genomic_DNA"/>
</dbReference>
<evidence type="ECO:0000259" key="4">
    <source>
        <dbReference type="Pfam" id="PF03816"/>
    </source>
</evidence>
<feature type="transmembrane region" description="Helical" evidence="3">
    <location>
        <begin position="253"/>
        <end position="270"/>
    </location>
</feature>
<dbReference type="PANTHER" id="PTHR33392:SF6">
    <property type="entry name" value="POLYISOPRENYL-TEICHOIC ACID--PEPTIDOGLYCAN TEICHOIC ACID TRANSFERASE TAGU"/>
    <property type="match status" value="1"/>
</dbReference>
<reference evidence="6 7" key="1">
    <citation type="submission" date="2016-10" db="EMBL/GenBank/DDBJ databases">
        <authorList>
            <person name="de Groot N.N."/>
        </authorList>
    </citation>
    <scope>NUCLEOTIDE SEQUENCE [LARGE SCALE GENOMIC DNA]</scope>
    <source>
        <strain evidence="6 7">CGMCC 4.2023</strain>
    </source>
</reference>
<keyword evidence="3" id="KW-1133">Transmembrane helix</keyword>
<keyword evidence="7" id="KW-1185">Reference proteome</keyword>
<proteinExistence type="inferred from homology"/>
<name>A0A1H6DM75_9ACTN</name>
<dbReference type="Pfam" id="PF03816">
    <property type="entry name" value="LytR_cpsA_psr"/>
    <property type="match status" value="1"/>
</dbReference>
<protein>
    <submittedName>
        <fullName evidence="6">Transcriptional attenuator, LytR family</fullName>
    </submittedName>
</protein>
<dbReference type="PANTHER" id="PTHR33392">
    <property type="entry name" value="POLYISOPRENYL-TEICHOIC ACID--PEPTIDOGLYCAN TEICHOIC ACID TRANSFERASE TAGU"/>
    <property type="match status" value="1"/>
</dbReference>
<feature type="region of interest" description="Disordered" evidence="2">
    <location>
        <begin position="174"/>
        <end position="207"/>
    </location>
</feature>
<evidence type="ECO:0000259" key="5">
    <source>
        <dbReference type="Pfam" id="PF13399"/>
    </source>
</evidence>
<dbReference type="OrthoDB" id="4349935at2"/>
<feature type="domain" description="Cell envelope-related transcriptional attenuator" evidence="4">
    <location>
        <begin position="342"/>
        <end position="452"/>
    </location>
</feature>
<feature type="domain" description="LytR/CpsA/Psr regulator C-terminal" evidence="5">
    <location>
        <begin position="535"/>
        <end position="623"/>
    </location>
</feature>
<dbReference type="Proteomes" id="UP000236754">
    <property type="component" value="Unassembled WGS sequence"/>
</dbReference>
<accession>A0A1H6DM75</accession>
<comment type="similarity">
    <text evidence="1">Belongs to the LytR/CpsA/Psr (LCP) family.</text>
</comment>
<feature type="compositionally biased region" description="Low complexity" evidence="2">
    <location>
        <begin position="97"/>
        <end position="110"/>
    </location>
</feature>
<keyword evidence="3" id="KW-0812">Transmembrane</keyword>
<feature type="compositionally biased region" description="Basic and acidic residues" evidence="2">
    <location>
        <begin position="1"/>
        <end position="22"/>
    </location>
</feature>
<evidence type="ECO:0000256" key="1">
    <source>
        <dbReference type="ARBA" id="ARBA00006068"/>
    </source>
</evidence>
<evidence type="ECO:0000313" key="7">
    <source>
        <dbReference type="Proteomes" id="UP000236754"/>
    </source>
</evidence>
<dbReference type="AlphaFoldDB" id="A0A1H6DM75"/>
<evidence type="ECO:0000256" key="3">
    <source>
        <dbReference type="SAM" id="Phobius"/>
    </source>
</evidence>
<dbReference type="InterPro" id="IPR004474">
    <property type="entry name" value="LytR_CpsA_psr"/>
</dbReference>
<organism evidence="6 7">
    <name type="scientific">Actinacidiphila yanglinensis</name>
    <dbReference type="NCBI Taxonomy" id="310779"/>
    <lineage>
        <taxon>Bacteria</taxon>
        <taxon>Bacillati</taxon>
        <taxon>Actinomycetota</taxon>
        <taxon>Actinomycetes</taxon>
        <taxon>Kitasatosporales</taxon>
        <taxon>Streptomycetaceae</taxon>
        <taxon>Actinacidiphila</taxon>
    </lineage>
</organism>
<dbReference type="Pfam" id="PF13399">
    <property type="entry name" value="LytR_C"/>
    <property type="match status" value="1"/>
</dbReference>
<feature type="compositionally biased region" description="Low complexity" evidence="2">
    <location>
        <begin position="50"/>
        <end position="61"/>
    </location>
</feature>
<gene>
    <name evidence="6" type="ORF">SAMN05216223_11762</name>
</gene>
<dbReference type="Gene3D" id="3.40.630.190">
    <property type="entry name" value="LCP protein"/>
    <property type="match status" value="1"/>
</dbReference>
<dbReference type="InterPro" id="IPR050922">
    <property type="entry name" value="LytR/CpsA/Psr_CW_biosynth"/>
</dbReference>
<sequence length="630" mass="67336">MNDANPRRHYAEGGQDNERDPYPQDPYYQQQRYDYDEYGRPVPPPPAPPQQGYAQPPYQDPSSTYGGGRPQGYDIPQQAAPPYYEQFDTGQHPVHPPQGYQQDYGTGQQPVYRTGQIPTYETGQIPTYETGQIPTYETGQIPTYETGQIPTYETGQIPTYDTGQQAAYQTGQMPAYDTGQQPAYETGQQPVYQGEQPPAAEQQTARDDGTDQFAFVDEESEESEEVIDWLKFSESRTERREEAKRRGRKRTSGLVVILVLALLGGAGYLWQAGKIPGLKKNSTAAAATGGDQRRDVIVVHMLPVNGGASSTALLVDNTTKKHGTTVLIPGSVQLTDDDGSATTLDKSVANGVGPTRDSLNTLLGTDIKGSWRLDSPYLELLVDSLGDVFVDTNTEIKGTGKDKDKVLVPKGEQQDLNGQAAVTYATYKGPGESQTDQLARFGQVMQAVLKKMPSDAPDATKTVQALAQILDPSLTEKQLGASLAELADLAKTGQYSTTMLPVQKDGTLDTKATDSIVKDVLGGSVKQSTGSSAAARVSVKDASGNSKSATMAQAAIVNGGTYTYVAGGKSTTTQAVSQVLYTDPARAAAAKDVAATLGLPTSAVKKGTVPSNADISVVLGKDYKPSTSGD</sequence>
<evidence type="ECO:0000313" key="6">
    <source>
        <dbReference type="EMBL" id="SEG86308.1"/>
    </source>
</evidence>
<evidence type="ECO:0000256" key="2">
    <source>
        <dbReference type="SAM" id="MobiDB-lite"/>
    </source>
</evidence>
<keyword evidence="3" id="KW-0472">Membrane</keyword>
<feature type="compositionally biased region" description="Polar residues" evidence="2">
    <location>
        <begin position="174"/>
        <end position="191"/>
    </location>
</feature>